<sequence>MLKTFRKTPELLGNLQSRLIFPEKLKGTVIEKLAKFWKNLYIDYKQMLQDLRSDIQDDPKKAIIWCTSLATAYGLARNNPSEIDFKDRVKSVTNEAILISDGCRNEKSIEHLRFIQQCYNEGVLHYISLGIVSFMYTSKFNDGCDIYKAHCSYLKPSYLNALSNIADVGIMGRWWNIHIKTTNYDISM</sequence>
<comment type="caution">
    <text evidence="1">The sequence shown here is derived from an EMBL/GenBank/DDBJ whole genome shotgun (WGS) entry which is preliminary data.</text>
</comment>
<dbReference type="EMBL" id="CAVLEF010000003">
    <property type="protein sequence ID" value="CAK1542148.1"/>
    <property type="molecule type" value="Genomic_DNA"/>
</dbReference>
<dbReference type="GO" id="GO:0045039">
    <property type="term" value="P:protein insertion into mitochondrial inner membrane"/>
    <property type="evidence" value="ECO:0007669"/>
    <property type="project" value="TreeGrafter"/>
</dbReference>
<protein>
    <recommendedName>
        <fullName evidence="3">Mitochondrial import inner membrane translocase subunit Tim29</fullName>
    </recommendedName>
</protein>
<dbReference type="GO" id="GO:0042721">
    <property type="term" value="C:TIM22 mitochondrial import inner membrane insertion complex"/>
    <property type="evidence" value="ECO:0007669"/>
    <property type="project" value="InterPro"/>
</dbReference>
<dbReference type="InterPro" id="IPR019322">
    <property type="entry name" value="TIMM29"/>
</dbReference>
<dbReference type="PANTHER" id="PTHR21435">
    <property type="entry name" value="MITOCHONDRIAL IMPORT INNER MEMBRANE TRANSLOCASE SUBUNIT TIM29"/>
    <property type="match status" value="1"/>
</dbReference>
<evidence type="ECO:0000313" key="1">
    <source>
        <dbReference type="EMBL" id="CAK1542148.1"/>
    </source>
</evidence>
<evidence type="ECO:0000313" key="2">
    <source>
        <dbReference type="Proteomes" id="UP001497472"/>
    </source>
</evidence>
<dbReference type="Proteomes" id="UP001497472">
    <property type="component" value="Unassembled WGS sequence"/>
</dbReference>
<dbReference type="AlphaFoldDB" id="A0AAV1J1B0"/>
<name>A0AAV1J1B0_9NEOP</name>
<gene>
    <name evidence="1" type="ORF">LNINA_LOCUS2069</name>
</gene>
<evidence type="ECO:0008006" key="3">
    <source>
        <dbReference type="Google" id="ProtNLM"/>
    </source>
</evidence>
<proteinExistence type="predicted"/>
<reference evidence="1 2" key="1">
    <citation type="submission" date="2023-11" db="EMBL/GenBank/DDBJ databases">
        <authorList>
            <person name="Okamura Y."/>
        </authorList>
    </citation>
    <scope>NUCLEOTIDE SEQUENCE [LARGE SCALE GENOMIC DNA]</scope>
</reference>
<organism evidence="1 2">
    <name type="scientific">Leptosia nina</name>
    <dbReference type="NCBI Taxonomy" id="320188"/>
    <lineage>
        <taxon>Eukaryota</taxon>
        <taxon>Metazoa</taxon>
        <taxon>Ecdysozoa</taxon>
        <taxon>Arthropoda</taxon>
        <taxon>Hexapoda</taxon>
        <taxon>Insecta</taxon>
        <taxon>Pterygota</taxon>
        <taxon>Neoptera</taxon>
        <taxon>Endopterygota</taxon>
        <taxon>Lepidoptera</taxon>
        <taxon>Glossata</taxon>
        <taxon>Ditrysia</taxon>
        <taxon>Papilionoidea</taxon>
        <taxon>Pieridae</taxon>
        <taxon>Pierinae</taxon>
        <taxon>Leptosia</taxon>
    </lineage>
</organism>
<dbReference type="PANTHER" id="PTHR21435:SF1">
    <property type="entry name" value="MITOCHONDRIAL IMPORT INNER MEMBRANE TRANSLOCASE SUBUNIT TIM29"/>
    <property type="match status" value="1"/>
</dbReference>
<dbReference type="Pfam" id="PF10171">
    <property type="entry name" value="Tim29"/>
    <property type="match status" value="1"/>
</dbReference>
<keyword evidence="2" id="KW-1185">Reference proteome</keyword>
<accession>A0AAV1J1B0</accession>